<dbReference type="NCBIfam" id="TIGR02168">
    <property type="entry name" value="SMC_prok_B"/>
    <property type="match status" value="1"/>
</dbReference>
<evidence type="ECO:0000313" key="11">
    <source>
        <dbReference type="Proteomes" id="UP000182740"/>
    </source>
</evidence>
<dbReference type="Gene3D" id="3.40.50.300">
    <property type="entry name" value="P-loop containing nucleotide triphosphate hydrolases"/>
    <property type="match status" value="2"/>
</dbReference>
<keyword evidence="11" id="KW-1185">Reference proteome</keyword>
<dbReference type="PIRSF" id="PIRSF005719">
    <property type="entry name" value="SMC"/>
    <property type="match status" value="1"/>
</dbReference>
<dbReference type="GO" id="GO:0030261">
    <property type="term" value="P:chromosome condensation"/>
    <property type="evidence" value="ECO:0007669"/>
    <property type="project" value="InterPro"/>
</dbReference>
<evidence type="ECO:0000256" key="5">
    <source>
        <dbReference type="ARBA" id="ARBA00023054"/>
    </source>
</evidence>
<feature type="coiled-coil region" evidence="7">
    <location>
        <begin position="1005"/>
        <end position="1042"/>
    </location>
</feature>
<dbReference type="InterPro" id="IPR027417">
    <property type="entry name" value="P-loop_NTPase"/>
</dbReference>
<keyword evidence="5 7" id="KW-0175">Coiled coil</keyword>
<dbReference type="Pfam" id="PF02463">
    <property type="entry name" value="SMC_N"/>
    <property type="match status" value="1"/>
</dbReference>
<feature type="binding site" evidence="7">
    <location>
        <begin position="32"/>
        <end position="39"/>
    </location>
    <ligand>
        <name>ATP</name>
        <dbReference type="ChEBI" id="CHEBI:30616"/>
    </ligand>
</feature>
<proteinExistence type="inferred from homology"/>
<evidence type="ECO:0000313" key="10">
    <source>
        <dbReference type="EMBL" id="SFW91299.1"/>
    </source>
</evidence>
<dbReference type="FunFam" id="3.40.50.300:FF:000901">
    <property type="entry name" value="Chromosome partition protein Smc"/>
    <property type="match status" value="1"/>
</dbReference>
<dbReference type="Gene3D" id="3.30.70.1620">
    <property type="match status" value="1"/>
</dbReference>
<evidence type="ECO:0000256" key="1">
    <source>
        <dbReference type="ARBA" id="ARBA00004496"/>
    </source>
</evidence>
<dbReference type="SUPFAM" id="SSF52540">
    <property type="entry name" value="P-loop containing nucleoside triphosphate hydrolases"/>
    <property type="match status" value="1"/>
</dbReference>
<evidence type="ECO:0000256" key="3">
    <source>
        <dbReference type="ARBA" id="ARBA00022741"/>
    </source>
</evidence>
<keyword evidence="6 7" id="KW-0238">DNA-binding</keyword>
<comment type="similarity">
    <text evidence="7">Belongs to the SMC family.</text>
</comment>
<feature type="coiled-coil region" evidence="7">
    <location>
        <begin position="330"/>
        <end position="375"/>
    </location>
</feature>
<dbReference type="OrthoDB" id="9808768at2"/>
<keyword evidence="4 7" id="KW-0067">ATP-binding</keyword>
<dbReference type="STRING" id="546364.SAMN04489730_7904"/>
<dbReference type="GO" id="GO:0003677">
    <property type="term" value="F:DNA binding"/>
    <property type="evidence" value="ECO:0007669"/>
    <property type="project" value="UniProtKB-UniRule"/>
</dbReference>
<dbReference type="InterPro" id="IPR024704">
    <property type="entry name" value="SMC"/>
</dbReference>
<dbReference type="HAMAP" id="MF_01894">
    <property type="entry name" value="Smc_prok"/>
    <property type="match status" value="1"/>
</dbReference>
<dbReference type="GO" id="GO:0005524">
    <property type="term" value="F:ATP binding"/>
    <property type="evidence" value="ECO:0007669"/>
    <property type="project" value="UniProtKB-UniRule"/>
</dbReference>
<dbReference type="FunFam" id="3.40.50.300:FF:000984">
    <property type="entry name" value="Chromosome partition protein Smc"/>
    <property type="match status" value="1"/>
</dbReference>
<comment type="subunit">
    <text evidence="7">Homodimer.</text>
</comment>
<feature type="coiled-coil region" evidence="7">
    <location>
        <begin position="814"/>
        <end position="904"/>
    </location>
</feature>
<evidence type="ECO:0000256" key="2">
    <source>
        <dbReference type="ARBA" id="ARBA00022490"/>
    </source>
</evidence>
<dbReference type="RefSeq" id="WP_072481006.1">
    <property type="nucleotide sequence ID" value="NZ_FPJG01000006.1"/>
</dbReference>
<dbReference type="AlphaFoldDB" id="A0A1K1T3Z2"/>
<dbReference type="GO" id="GO:0007062">
    <property type="term" value="P:sister chromatid cohesion"/>
    <property type="evidence" value="ECO:0007669"/>
    <property type="project" value="InterPro"/>
</dbReference>
<protein>
    <recommendedName>
        <fullName evidence="7">Chromosome partition protein Smc</fullName>
    </recommendedName>
</protein>
<evidence type="ECO:0000259" key="9">
    <source>
        <dbReference type="SMART" id="SM00968"/>
    </source>
</evidence>
<feature type="region of interest" description="Disordered" evidence="8">
    <location>
        <begin position="689"/>
        <end position="708"/>
    </location>
</feature>
<dbReference type="Proteomes" id="UP000182740">
    <property type="component" value="Unassembled WGS sequence"/>
</dbReference>
<organism evidence="10 11">
    <name type="scientific">Amycolatopsis australiensis</name>
    <dbReference type="NCBI Taxonomy" id="546364"/>
    <lineage>
        <taxon>Bacteria</taxon>
        <taxon>Bacillati</taxon>
        <taxon>Actinomycetota</taxon>
        <taxon>Actinomycetes</taxon>
        <taxon>Pseudonocardiales</taxon>
        <taxon>Pseudonocardiaceae</taxon>
        <taxon>Amycolatopsis</taxon>
    </lineage>
</organism>
<dbReference type="Pfam" id="PF06470">
    <property type="entry name" value="SMC_hinge"/>
    <property type="match status" value="1"/>
</dbReference>
<dbReference type="InterPro" id="IPR003395">
    <property type="entry name" value="RecF/RecN/SMC_N"/>
</dbReference>
<dbReference type="GO" id="GO:0016887">
    <property type="term" value="F:ATP hydrolysis activity"/>
    <property type="evidence" value="ECO:0007669"/>
    <property type="project" value="InterPro"/>
</dbReference>
<dbReference type="CDD" id="cd03278">
    <property type="entry name" value="ABC_SMC_barmotin"/>
    <property type="match status" value="1"/>
</dbReference>
<dbReference type="EMBL" id="FPJG01000006">
    <property type="protein sequence ID" value="SFW91299.1"/>
    <property type="molecule type" value="Genomic_DNA"/>
</dbReference>
<dbReference type="SMART" id="SM00968">
    <property type="entry name" value="SMC_hinge"/>
    <property type="match status" value="1"/>
</dbReference>
<comment type="domain">
    <text evidence="7">Contains large globular domains required for ATP hydrolysis at each terminus and a third globular domain forming a flexible hinge near the middle of the molecule. These domains are separated by coiled-coil structures.</text>
</comment>
<dbReference type="GO" id="GO:0005694">
    <property type="term" value="C:chromosome"/>
    <property type="evidence" value="ECO:0007669"/>
    <property type="project" value="InterPro"/>
</dbReference>
<keyword evidence="3 7" id="KW-0547">Nucleotide-binding</keyword>
<dbReference type="InterPro" id="IPR011890">
    <property type="entry name" value="SMC_prok"/>
</dbReference>
<evidence type="ECO:0000256" key="6">
    <source>
        <dbReference type="ARBA" id="ARBA00023125"/>
    </source>
</evidence>
<comment type="function">
    <text evidence="7">Required for chromosome condensation and partitioning.</text>
</comment>
<dbReference type="GO" id="GO:0005737">
    <property type="term" value="C:cytoplasm"/>
    <property type="evidence" value="ECO:0007669"/>
    <property type="project" value="UniProtKB-SubCell"/>
</dbReference>
<dbReference type="GO" id="GO:0007059">
    <property type="term" value="P:chromosome segregation"/>
    <property type="evidence" value="ECO:0007669"/>
    <property type="project" value="UniProtKB-UniRule"/>
</dbReference>
<gene>
    <name evidence="7" type="primary">smc</name>
    <name evidence="10" type="ORF">SAMN04489730_7904</name>
</gene>
<dbReference type="InterPro" id="IPR036277">
    <property type="entry name" value="SMC_hinge_sf"/>
</dbReference>
<sequence length="1200" mass="131475">MHLKSLTLKGFKSFASATTLRFEPGITCVVGPNGSGKSNVLDALRWVMGTQGAKDLRGGKMEDVIFAGTAGRAPLGRAEVTLTIDNADGALPIEYSEVSITRRMFRDGASEYEINGDRCRLMDVQELLSDSGIGREMHVIVGQGQLSAILESKPEERRAFIEEAAGVLKHRKRKEQTLRKLANMQGNLDRLGDLTTELRRQLKPLGKQAEIARRAQAVQSELRDARLRLLADDLVTQRDAIAREEADEKAARQRRAEVEQHLEIVSAEEAELEASLAEDAPLLQTAQETWYKLSALAERLRGTVRLAVERQRHLSADVSTSTGGRDPEELLEEAERVAEQEEELNEAVMEARELLAQTVLRREDLEQRVQAAERAHWAAVRAIADRREGMAKLTGQVEALRSKNGATSDEIDRLSVSLEEAAERAEIAVEELELAKAEGGEEESDDAALQERHDRAVEANNAAKARVEELVKAERAAEREIASEKARVEALSMGLRRKDGAGALLGASHELPGLLGSVAALLTVEPGYEVALAAALGPVADAVAVAGGEDALRALKYLKDTDSGRAGILLGSPESTVDTSAWPALPEGARWAREVVTAPPPLRAAVEQALDKLALVRDLDAARQLVAAHPDVRAVTAEGDVFGARWAIGGSGKRESVIEVQAAVDEAGERLRTAERSLERYAAELEGARAEQQARREEVSQAKDALGEAKVRRARSSERLNRLQQAVRQAQAEVERLSGQRAKVEQSREQALAQLAELEERLAAVAEQPVEDDPDTAERDQAVEELAVVRQEEMEARLAQRTAEERARSIAGKAEGLRRAAHAEQQARERAERAAAARKRGAEIANAVVNAGELALERIEHSVQRAATERDQVQARRQSREQALSGVRAKVRELSGELEKLTDAVHRDEVLRAEQRLRLETLEAKIAEDFGIGLDDLVREYGPDVPVPPSAGEMAEYEAAKNRGEDVTPPPPMPYDRDTQARRAKRAEKDLSLLGKVNPLALEEFAALEERYKFLSTQLEDLKETRKDLESVIKQVDEKILEVFTSAYADVAREFETVFGVLFPGGEGRMVLTEPDDLLSTGVDVEARPPGKKVKRLSLLSGGEKSLVAVGMLVAIFRARPSPFYVMDEVEAALDDTNMRRLIGLLEQLRDSSQLIIITHQKPTMEIADALYGVSMQGDGITKVISQRLRTAAEEPVPAG</sequence>
<evidence type="ECO:0000256" key="7">
    <source>
        <dbReference type="HAMAP-Rule" id="MF_01894"/>
    </source>
</evidence>
<feature type="coiled-coil region" evidence="7">
    <location>
        <begin position="411"/>
        <end position="487"/>
    </location>
</feature>
<evidence type="ECO:0000256" key="4">
    <source>
        <dbReference type="ARBA" id="ARBA00022840"/>
    </source>
</evidence>
<dbReference type="InterPro" id="IPR010935">
    <property type="entry name" value="SMC_hinge"/>
</dbReference>
<evidence type="ECO:0000256" key="8">
    <source>
        <dbReference type="SAM" id="MobiDB-lite"/>
    </source>
</evidence>
<name>A0A1K1T3Z2_9PSEU</name>
<dbReference type="SUPFAM" id="SSF75553">
    <property type="entry name" value="Smc hinge domain"/>
    <property type="match status" value="1"/>
</dbReference>
<reference evidence="11" key="1">
    <citation type="submission" date="2016-11" db="EMBL/GenBank/DDBJ databases">
        <authorList>
            <person name="Varghese N."/>
            <person name="Submissions S."/>
        </authorList>
    </citation>
    <scope>NUCLEOTIDE SEQUENCE [LARGE SCALE GENOMIC DNA]</scope>
    <source>
        <strain evidence="11">DSM 44671</strain>
    </source>
</reference>
<dbReference type="GO" id="GO:0006260">
    <property type="term" value="P:DNA replication"/>
    <property type="evidence" value="ECO:0007669"/>
    <property type="project" value="UniProtKB-UniRule"/>
</dbReference>
<feature type="domain" description="SMC hinge" evidence="9">
    <location>
        <begin position="512"/>
        <end position="626"/>
    </location>
</feature>
<comment type="subcellular location">
    <subcellularLocation>
        <location evidence="1 7">Cytoplasm</location>
    </subcellularLocation>
</comment>
<dbReference type="PANTHER" id="PTHR43977">
    <property type="entry name" value="STRUCTURAL MAINTENANCE OF CHROMOSOMES PROTEIN 3"/>
    <property type="match status" value="1"/>
</dbReference>
<dbReference type="Gene3D" id="1.20.1060.20">
    <property type="match status" value="1"/>
</dbReference>
<keyword evidence="2 7" id="KW-0963">Cytoplasm</keyword>
<accession>A0A1K1T3Z2</accession>